<gene>
    <name evidence="7" type="ORF">WAK64_18015</name>
</gene>
<dbReference type="Gene3D" id="3.30.559.30">
    <property type="entry name" value="Nonribosomal peptide synthetase, condensation domain"/>
    <property type="match status" value="1"/>
</dbReference>
<protein>
    <submittedName>
        <fullName evidence="7">Amino acid adenylation domain-containing protein</fullName>
    </submittedName>
</protein>
<keyword evidence="3" id="KW-0596">Phosphopantetheine</keyword>
<dbReference type="SUPFAM" id="SSF47336">
    <property type="entry name" value="ACP-like"/>
    <property type="match status" value="1"/>
</dbReference>
<comment type="cofactor">
    <cofactor evidence="1">
        <name>pantetheine 4'-phosphate</name>
        <dbReference type="ChEBI" id="CHEBI:47942"/>
    </cofactor>
</comment>
<dbReference type="SUPFAM" id="SSF52777">
    <property type="entry name" value="CoA-dependent acyltransferases"/>
    <property type="match status" value="2"/>
</dbReference>
<dbReference type="SUPFAM" id="SSF56801">
    <property type="entry name" value="Acetyl-CoA synthetase-like"/>
    <property type="match status" value="1"/>
</dbReference>
<reference evidence="7 8" key="1">
    <citation type="journal article" date="2018" name="J. Microbiol.">
        <title>Bacillus spongiae sp. nov., isolated from sponge of Jeju Island.</title>
        <authorList>
            <person name="Lee G.E."/>
            <person name="Im W.T."/>
            <person name="Park J.S."/>
        </authorList>
    </citation>
    <scope>NUCLEOTIDE SEQUENCE [LARGE SCALE GENOMIC DNA]</scope>
    <source>
        <strain evidence="7 8">135PIL107-10</strain>
    </source>
</reference>
<dbReference type="Gene3D" id="2.30.38.10">
    <property type="entry name" value="Luciferase, Domain 3"/>
    <property type="match status" value="1"/>
</dbReference>
<evidence type="ECO:0000256" key="5">
    <source>
        <dbReference type="ARBA" id="ARBA00023194"/>
    </source>
</evidence>
<dbReference type="InterPro" id="IPR036736">
    <property type="entry name" value="ACP-like_sf"/>
</dbReference>
<dbReference type="CDD" id="cd05930">
    <property type="entry name" value="A_NRPS"/>
    <property type="match status" value="1"/>
</dbReference>
<dbReference type="Gene3D" id="1.10.1200.10">
    <property type="entry name" value="ACP-like"/>
    <property type="match status" value="1"/>
</dbReference>
<sequence>MEGYSLSPQQKRIWDLMMEREVSSNGNHLSFSLEGQVSIDLLRQALQQLVLRHDVFRTIYQSVPGLTYPVQVVREEMAIAFDYLDLQQIDPSSLEKEIRRIKDKSVDIDVQKGPILHATFISLSKEKSLLLMKFPYITTDIVPDLMLKEVADCYHSVCNQEEKKEDNEEIPYVAVSEWFNSILLEDEEGVEGRDFWQQKTFDKLQAPPAFGNKDEHTHFSTALSLSKKLNEELKKQLNDFVVEHNVTMDATVLSSWLLCIHRFIERDGVNIGVYMNGRMDEELEGMLGLLNKYVPVASQYDKNADFLSFVKEVNVSLEKSTEWSPYFDMNQRKKESGRLPHFSYGYKGREGANLTQSNGVQFSLQTQTNEVEPFDLLLFSENEESSLTFTLIGNENVYTNEQLDFMINCLVNLLGEALSNQKQAIQTLQLIPDEMSKNLLHLLTGENVEPPSATGLQQLFEDQVDKTPDHIAVQFQNQELTYKELNSKANQLAHYLIDQMDVGRNQVIGICMERSMEMVISLLAVLKTGNAYLPIDPEYPKARIEYMMSDSNAKWILTQSGVMKHLHTSYKNLVEVDNIWNTVDQEKVENLKVENQPEDPAYVIYTSGSTGNPKGVLLPHRAIMNHMMWMNQKFPLSEKDAVLQKTSFSFDASVWEFYAPLLSGARLVVAEPKKQADVEYMMKVIKQYNISTLQVVPSLLQALIQIPLFNESPLKRVFCGGEKLSLSLQKKFYEVSSATLINLYGPTEACIDTTYDVCDRENLSESIGRPLSNVHVVVMDENGQLVPPGVKGELLIGGMGLALGYMNDEQTKERFVPHPFETERILYKTGDCVRYMSDGRLEFIDRIDRQVKLRGYRIELGEIESALHQHMEVELAAVKVHLQESEQMIVGYVQNHENREIDQQEIRSFLLDILPDYMVPATFIVMDKLPLLPNGKVDYASLPEVDLNKGSSEAYVEAESEVEQYLHPIWCELLNKDRIGVNDNFFELGGHSLIATQLISEICNDLDIDLSLRSIFEAPTIRQLSLKIEQLLLQEA</sequence>
<dbReference type="InterPro" id="IPR045851">
    <property type="entry name" value="AMP-bd_C_sf"/>
</dbReference>
<accession>A0ABU8HI50</accession>
<dbReference type="PANTHER" id="PTHR45527:SF1">
    <property type="entry name" value="FATTY ACID SYNTHASE"/>
    <property type="match status" value="1"/>
</dbReference>
<evidence type="ECO:0000256" key="4">
    <source>
        <dbReference type="ARBA" id="ARBA00022553"/>
    </source>
</evidence>
<dbReference type="InterPro" id="IPR020459">
    <property type="entry name" value="AMP-binding"/>
</dbReference>
<dbReference type="InterPro" id="IPR023213">
    <property type="entry name" value="CAT-like_dom_sf"/>
</dbReference>
<keyword evidence="8" id="KW-1185">Reference proteome</keyword>
<dbReference type="InterPro" id="IPR025110">
    <property type="entry name" value="AMP-bd_C"/>
</dbReference>
<dbReference type="Proteomes" id="UP001312865">
    <property type="component" value="Unassembled WGS sequence"/>
</dbReference>
<dbReference type="PRINTS" id="PR00154">
    <property type="entry name" value="AMPBINDING"/>
</dbReference>
<dbReference type="InterPro" id="IPR010071">
    <property type="entry name" value="AA_adenyl_dom"/>
</dbReference>
<dbReference type="Pfam" id="PF00501">
    <property type="entry name" value="AMP-binding"/>
    <property type="match status" value="1"/>
</dbReference>
<comment type="caution">
    <text evidence="7">The sequence shown here is derived from an EMBL/GenBank/DDBJ whole genome shotgun (WGS) entry which is preliminary data.</text>
</comment>
<evidence type="ECO:0000313" key="8">
    <source>
        <dbReference type="Proteomes" id="UP001312865"/>
    </source>
</evidence>
<dbReference type="RefSeq" id="WP_336588396.1">
    <property type="nucleotide sequence ID" value="NZ_JBBAXC010000018.1"/>
</dbReference>
<dbReference type="Gene3D" id="3.30.559.10">
    <property type="entry name" value="Chloramphenicol acetyltransferase-like domain"/>
    <property type="match status" value="1"/>
</dbReference>
<dbReference type="Gene3D" id="3.40.50.980">
    <property type="match status" value="2"/>
</dbReference>
<keyword evidence="4" id="KW-0597">Phosphoprotein</keyword>
<dbReference type="PROSITE" id="PS00012">
    <property type="entry name" value="PHOSPHOPANTETHEINE"/>
    <property type="match status" value="1"/>
</dbReference>
<dbReference type="InterPro" id="IPR009081">
    <property type="entry name" value="PP-bd_ACP"/>
</dbReference>
<dbReference type="Pfam" id="PF00668">
    <property type="entry name" value="Condensation"/>
    <property type="match status" value="1"/>
</dbReference>
<dbReference type="NCBIfam" id="TIGR01733">
    <property type="entry name" value="AA-adenyl-dom"/>
    <property type="match status" value="1"/>
</dbReference>
<organism evidence="7 8">
    <name type="scientific">Bacillus spongiae</name>
    <dbReference type="NCBI Taxonomy" id="2683610"/>
    <lineage>
        <taxon>Bacteria</taxon>
        <taxon>Bacillati</taxon>
        <taxon>Bacillota</taxon>
        <taxon>Bacilli</taxon>
        <taxon>Bacillales</taxon>
        <taxon>Bacillaceae</taxon>
        <taxon>Bacillus</taxon>
    </lineage>
</organism>
<feature type="domain" description="Carrier" evidence="6">
    <location>
        <begin position="957"/>
        <end position="1032"/>
    </location>
</feature>
<dbReference type="InterPro" id="IPR006162">
    <property type="entry name" value="Ppantetheine_attach_site"/>
</dbReference>
<name>A0ABU8HI50_9BACI</name>
<dbReference type="PANTHER" id="PTHR45527">
    <property type="entry name" value="NONRIBOSOMAL PEPTIDE SYNTHETASE"/>
    <property type="match status" value="1"/>
</dbReference>
<dbReference type="InterPro" id="IPR020845">
    <property type="entry name" value="AMP-binding_CS"/>
</dbReference>
<evidence type="ECO:0000256" key="2">
    <source>
        <dbReference type="ARBA" id="ARBA00006432"/>
    </source>
</evidence>
<dbReference type="InterPro" id="IPR001242">
    <property type="entry name" value="Condensation_dom"/>
</dbReference>
<dbReference type="Pfam" id="PF00550">
    <property type="entry name" value="PP-binding"/>
    <property type="match status" value="1"/>
</dbReference>
<dbReference type="InterPro" id="IPR000873">
    <property type="entry name" value="AMP-dep_synth/lig_dom"/>
</dbReference>
<evidence type="ECO:0000256" key="3">
    <source>
        <dbReference type="ARBA" id="ARBA00022450"/>
    </source>
</evidence>
<evidence type="ECO:0000313" key="7">
    <source>
        <dbReference type="EMBL" id="MEI5908947.1"/>
    </source>
</evidence>
<evidence type="ECO:0000259" key="6">
    <source>
        <dbReference type="PROSITE" id="PS50075"/>
    </source>
</evidence>
<keyword evidence="5" id="KW-0045">Antibiotic biosynthesis</keyword>
<dbReference type="Gene3D" id="3.30.300.30">
    <property type="match status" value="1"/>
</dbReference>
<evidence type="ECO:0000256" key="1">
    <source>
        <dbReference type="ARBA" id="ARBA00001957"/>
    </source>
</evidence>
<proteinExistence type="inferred from homology"/>
<dbReference type="PROSITE" id="PS00455">
    <property type="entry name" value="AMP_BINDING"/>
    <property type="match status" value="1"/>
</dbReference>
<dbReference type="Pfam" id="PF13193">
    <property type="entry name" value="AMP-binding_C"/>
    <property type="match status" value="1"/>
</dbReference>
<dbReference type="EMBL" id="JBBAXC010000018">
    <property type="protein sequence ID" value="MEI5908947.1"/>
    <property type="molecule type" value="Genomic_DNA"/>
</dbReference>
<dbReference type="PROSITE" id="PS50075">
    <property type="entry name" value="CARRIER"/>
    <property type="match status" value="1"/>
</dbReference>
<comment type="similarity">
    <text evidence="2">Belongs to the ATP-dependent AMP-binding enzyme family.</text>
</comment>